<reference evidence="2" key="1">
    <citation type="journal article" date="2020" name="Stud. Mycol.">
        <title>101 Dothideomycetes genomes: a test case for predicting lifestyles and emergence of pathogens.</title>
        <authorList>
            <person name="Haridas S."/>
            <person name="Albert R."/>
            <person name="Binder M."/>
            <person name="Bloem J."/>
            <person name="Labutti K."/>
            <person name="Salamov A."/>
            <person name="Andreopoulos B."/>
            <person name="Baker S."/>
            <person name="Barry K."/>
            <person name="Bills G."/>
            <person name="Bluhm B."/>
            <person name="Cannon C."/>
            <person name="Castanera R."/>
            <person name="Culley D."/>
            <person name="Daum C."/>
            <person name="Ezra D."/>
            <person name="Gonzalez J."/>
            <person name="Henrissat B."/>
            <person name="Kuo A."/>
            <person name="Liang C."/>
            <person name="Lipzen A."/>
            <person name="Lutzoni F."/>
            <person name="Magnuson J."/>
            <person name="Mondo S."/>
            <person name="Nolan M."/>
            <person name="Ohm R."/>
            <person name="Pangilinan J."/>
            <person name="Park H.-J."/>
            <person name="Ramirez L."/>
            <person name="Alfaro M."/>
            <person name="Sun H."/>
            <person name="Tritt A."/>
            <person name="Yoshinaga Y."/>
            <person name="Zwiers L.-H."/>
            <person name="Turgeon B."/>
            <person name="Goodwin S."/>
            <person name="Spatafora J."/>
            <person name="Crous P."/>
            <person name="Grigoriev I."/>
        </authorList>
    </citation>
    <scope>NUCLEOTIDE SEQUENCE</scope>
    <source>
        <strain evidence="2">CBS 675.92</strain>
    </source>
</reference>
<dbReference type="AlphaFoldDB" id="A0A6A5TGV9"/>
<evidence type="ECO:0008006" key="4">
    <source>
        <dbReference type="Google" id="ProtNLM"/>
    </source>
</evidence>
<comment type="similarity">
    <text evidence="1">Belongs to the ustYa family.</text>
</comment>
<dbReference type="Proteomes" id="UP000800035">
    <property type="component" value="Unassembled WGS sequence"/>
</dbReference>
<sequence length="204" mass="23556">REAIHYVGKRLDLTPVYLPNGTLNAEHTGHFNGKPSPEVSTAWKSVMQHQNLFLPKDSFGPFANDKSLIELTDGSGYYGTLAVYHSLHCLKRLHHFVHRDSYYPDLDDGGEDRLLFHTEHCIDYLRQYVQCNADTTLIPFYWGQKQRSPLAVDKGKHQCTDWNRLEKWATKHSFDIFTPGIIEHPVFGTFKTIISHRVPTLTFE</sequence>
<keyword evidence="3" id="KW-1185">Reference proteome</keyword>
<name>A0A6A5TGV9_9PLEO</name>
<dbReference type="PANTHER" id="PTHR33365">
    <property type="entry name" value="YALI0B05434P"/>
    <property type="match status" value="1"/>
</dbReference>
<dbReference type="GO" id="GO:0043386">
    <property type="term" value="P:mycotoxin biosynthetic process"/>
    <property type="evidence" value="ECO:0007669"/>
    <property type="project" value="InterPro"/>
</dbReference>
<evidence type="ECO:0000313" key="3">
    <source>
        <dbReference type="Proteomes" id="UP000800035"/>
    </source>
</evidence>
<protein>
    <recommendedName>
        <fullName evidence="4">Tat pathway signal sequence</fullName>
    </recommendedName>
</protein>
<gene>
    <name evidence="2" type="ORF">CC80DRAFT_423401</name>
</gene>
<dbReference type="PANTHER" id="PTHR33365:SF7">
    <property type="entry name" value="TAT PATHWAY SIGNAL SEQUENCE"/>
    <property type="match status" value="1"/>
</dbReference>
<dbReference type="EMBL" id="ML977013">
    <property type="protein sequence ID" value="KAF1952035.1"/>
    <property type="molecule type" value="Genomic_DNA"/>
</dbReference>
<dbReference type="Pfam" id="PF11807">
    <property type="entry name" value="UstYa"/>
    <property type="match status" value="1"/>
</dbReference>
<proteinExistence type="inferred from homology"/>
<dbReference type="InterPro" id="IPR021765">
    <property type="entry name" value="UstYa-like"/>
</dbReference>
<dbReference type="OrthoDB" id="3687641at2759"/>
<accession>A0A6A5TGV9</accession>
<evidence type="ECO:0000313" key="2">
    <source>
        <dbReference type="EMBL" id="KAF1952035.1"/>
    </source>
</evidence>
<organism evidence="2 3">
    <name type="scientific">Byssothecium circinans</name>
    <dbReference type="NCBI Taxonomy" id="147558"/>
    <lineage>
        <taxon>Eukaryota</taxon>
        <taxon>Fungi</taxon>
        <taxon>Dikarya</taxon>
        <taxon>Ascomycota</taxon>
        <taxon>Pezizomycotina</taxon>
        <taxon>Dothideomycetes</taxon>
        <taxon>Pleosporomycetidae</taxon>
        <taxon>Pleosporales</taxon>
        <taxon>Massarineae</taxon>
        <taxon>Massarinaceae</taxon>
        <taxon>Byssothecium</taxon>
    </lineage>
</organism>
<feature type="non-terminal residue" evidence="2">
    <location>
        <position position="1"/>
    </location>
</feature>
<evidence type="ECO:0000256" key="1">
    <source>
        <dbReference type="ARBA" id="ARBA00035112"/>
    </source>
</evidence>